<dbReference type="AlphaFoldDB" id="A0A0F9EV27"/>
<evidence type="ECO:0000313" key="1">
    <source>
        <dbReference type="EMBL" id="KKL48805.1"/>
    </source>
</evidence>
<gene>
    <name evidence="1" type="ORF">LCGC14_2321820</name>
</gene>
<organism evidence="1">
    <name type="scientific">marine sediment metagenome</name>
    <dbReference type="NCBI Taxonomy" id="412755"/>
    <lineage>
        <taxon>unclassified sequences</taxon>
        <taxon>metagenomes</taxon>
        <taxon>ecological metagenomes</taxon>
    </lineage>
</organism>
<dbReference type="EMBL" id="LAZR01033188">
    <property type="protein sequence ID" value="KKL48805.1"/>
    <property type="molecule type" value="Genomic_DNA"/>
</dbReference>
<proteinExistence type="predicted"/>
<reference evidence="1" key="1">
    <citation type="journal article" date="2015" name="Nature">
        <title>Complex archaea that bridge the gap between prokaryotes and eukaryotes.</title>
        <authorList>
            <person name="Spang A."/>
            <person name="Saw J.H."/>
            <person name="Jorgensen S.L."/>
            <person name="Zaremba-Niedzwiedzka K."/>
            <person name="Martijn J."/>
            <person name="Lind A.E."/>
            <person name="van Eijk R."/>
            <person name="Schleper C."/>
            <person name="Guy L."/>
            <person name="Ettema T.J."/>
        </authorList>
    </citation>
    <scope>NUCLEOTIDE SEQUENCE</scope>
</reference>
<sequence length="78" mass="9174">MEDENPYSCDMCNDLDKDNIALTEYANEQSKQLYLAREIINDILVQCRSSEFITVRAKRVELDRRILTATKKYGWLLV</sequence>
<accession>A0A0F9EV27</accession>
<comment type="caution">
    <text evidence="1">The sequence shown here is derived from an EMBL/GenBank/DDBJ whole genome shotgun (WGS) entry which is preliminary data.</text>
</comment>
<protein>
    <submittedName>
        <fullName evidence="1">Uncharacterized protein</fullName>
    </submittedName>
</protein>
<name>A0A0F9EV27_9ZZZZ</name>